<keyword evidence="2" id="KW-1185">Reference proteome</keyword>
<gene>
    <name evidence="1" type="ORF">SAMN06295970_1195</name>
</gene>
<organism evidence="1 2">
    <name type="scientific">Noviherbaspirillum suwonense</name>
    <dbReference type="NCBI Taxonomy" id="1224511"/>
    <lineage>
        <taxon>Bacteria</taxon>
        <taxon>Pseudomonadati</taxon>
        <taxon>Pseudomonadota</taxon>
        <taxon>Betaproteobacteria</taxon>
        <taxon>Burkholderiales</taxon>
        <taxon>Oxalobacteraceae</taxon>
        <taxon>Noviherbaspirillum</taxon>
    </lineage>
</organism>
<reference evidence="1 2" key="1">
    <citation type="submission" date="2017-05" db="EMBL/GenBank/DDBJ databases">
        <authorList>
            <person name="Varghese N."/>
            <person name="Submissions S."/>
        </authorList>
    </citation>
    <scope>NUCLEOTIDE SEQUENCE [LARGE SCALE GENOMIC DNA]</scope>
    <source>
        <strain evidence="1 2">DSM 26001</strain>
    </source>
</reference>
<dbReference type="Proteomes" id="UP001158049">
    <property type="component" value="Unassembled WGS sequence"/>
</dbReference>
<accession>A0ABY1QM83</accession>
<comment type="caution">
    <text evidence="1">The sequence shown here is derived from an EMBL/GenBank/DDBJ whole genome shotgun (WGS) entry which is preliminary data.</text>
</comment>
<name>A0ABY1QM83_9BURK</name>
<evidence type="ECO:0000313" key="1">
    <source>
        <dbReference type="EMBL" id="SMP73110.1"/>
    </source>
</evidence>
<dbReference type="RefSeq" id="WP_283444200.1">
    <property type="nucleotide sequence ID" value="NZ_FXUL01000019.1"/>
</dbReference>
<protein>
    <submittedName>
        <fullName evidence="1">Uncharacterized protein</fullName>
    </submittedName>
</protein>
<sequence length="84" mass="9760">MRQADVYRMIQRRAENAGTRTKIGYHSVPATGITEYLRNGGELKIAQQMAFTTGATIRFHLMKLNEYWNIDLIKGIFRVFSFFV</sequence>
<proteinExistence type="predicted"/>
<evidence type="ECO:0000313" key="2">
    <source>
        <dbReference type="Proteomes" id="UP001158049"/>
    </source>
</evidence>
<dbReference type="EMBL" id="FXUL01000019">
    <property type="protein sequence ID" value="SMP73110.1"/>
    <property type="molecule type" value="Genomic_DNA"/>
</dbReference>